<dbReference type="FunFam" id="1.10.150.240:FF:000001">
    <property type="entry name" value="Haloacid dehalogenase-like hydrolase domain"/>
    <property type="match status" value="1"/>
</dbReference>
<comment type="cofactor">
    <cofactor evidence="1">
        <name>Mg(2+)</name>
        <dbReference type="ChEBI" id="CHEBI:18420"/>
    </cofactor>
</comment>
<dbReference type="GeneID" id="25908873"/>
<keyword evidence="4" id="KW-0460">Magnesium</keyword>
<dbReference type="Gene3D" id="3.40.50.1000">
    <property type="entry name" value="HAD superfamily/HAD-like"/>
    <property type="match status" value="1"/>
</dbReference>
<dbReference type="NCBIfam" id="TIGR01509">
    <property type="entry name" value="HAD-SF-IA-v3"/>
    <property type="match status" value="1"/>
</dbReference>
<dbReference type="InterPro" id="IPR006439">
    <property type="entry name" value="HAD-SF_hydro_IA"/>
</dbReference>
<reference evidence="5 6" key="1">
    <citation type="submission" date="2011-02" db="EMBL/GenBank/DDBJ databases">
        <title>The Genome Sequence of Sphaeroforma arctica JP610.</title>
        <authorList>
            <consortium name="The Broad Institute Genome Sequencing Platform"/>
            <person name="Russ C."/>
            <person name="Cuomo C."/>
            <person name="Young S.K."/>
            <person name="Zeng Q."/>
            <person name="Gargeya S."/>
            <person name="Alvarado L."/>
            <person name="Berlin A."/>
            <person name="Chapman S.B."/>
            <person name="Chen Z."/>
            <person name="Freedman E."/>
            <person name="Gellesch M."/>
            <person name="Goldberg J."/>
            <person name="Griggs A."/>
            <person name="Gujja S."/>
            <person name="Heilman E."/>
            <person name="Heiman D."/>
            <person name="Howarth C."/>
            <person name="Mehta T."/>
            <person name="Neiman D."/>
            <person name="Pearson M."/>
            <person name="Roberts A."/>
            <person name="Saif S."/>
            <person name="Shea T."/>
            <person name="Shenoy N."/>
            <person name="Sisk P."/>
            <person name="Stolte C."/>
            <person name="Sykes S."/>
            <person name="White J."/>
            <person name="Yandava C."/>
            <person name="Burger G."/>
            <person name="Gray M.W."/>
            <person name="Holland P.W.H."/>
            <person name="King N."/>
            <person name="Lang F.B.F."/>
            <person name="Roger A.J."/>
            <person name="Ruiz-Trillo I."/>
            <person name="Haas B."/>
            <person name="Nusbaum C."/>
            <person name="Birren B."/>
        </authorList>
    </citation>
    <scope>NUCLEOTIDE SEQUENCE [LARGE SCALE GENOMIC DNA]</scope>
    <source>
        <strain evidence="5 6">JP610</strain>
    </source>
</reference>
<dbReference type="PANTHER" id="PTHR18901">
    <property type="entry name" value="2-DEOXYGLUCOSE-6-PHOSPHATE PHOSPHATASE 2"/>
    <property type="match status" value="1"/>
</dbReference>
<dbReference type="AlphaFoldDB" id="A0A0L0FR26"/>
<dbReference type="Gene3D" id="1.10.150.240">
    <property type="entry name" value="Putative phosphatase, domain 2"/>
    <property type="match status" value="1"/>
</dbReference>
<dbReference type="Proteomes" id="UP000054560">
    <property type="component" value="Unassembled WGS sequence"/>
</dbReference>
<dbReference type="RefSeq" id="XP_014153122.1">
    <property type="nucleotide sequence ID" value="XM_014297647.1"/>
</dbReference>
<evidence type="ECO:0000256" key="4">
    <source>
        <dbReference type="ARBA" id="ARBA00022842"/>
    </source>
</evidence>
<dbReference type="InterPro" id="IPR023214">
    <property type="entry name" value="HAD_sf"/>
</dbReference>
<dbReference type="Pfam" id="PF13419">
    <property type="entry name" value="HAD_2"/>
    <property type="match status" value="1"/>
</dbReference>
<dbReference type="GO" id="GO:0016791">
    <property type="term" value="F:phosphatase activity"/>
    <property type="evidence" value="ECO:0007669"/>
    <property type="project" value="TreeGrafter"/>
</dbReference>
<evidence type="ECO:0000313" key="6">
    <source>
        <dbReference type="Proteomes" id="UP000054560"/>
    </source>
</evidence>
<organism evidence="5 6">
    <name type="scientific">Sphaeroforma arctica JP610</name>
    <dbReference type="NCBI Taxonomy" id="667725"/>
    <lineage>
        <taxon>Eukaryota</taxon>
        <taxon>Ichthyosporea</taxon>
        <taxon>Ichthyophonida</taxon>
        <taxon>Sphaeroforma</taxon>
    </lineage>
</organism>
<evidence type="ECO:0000313" key="5">
    <source>
        <dbReference type="EMBL" id="KNC79220.1"/>
    </source>
</evidence>
<gene>
    <name evidence="5" type="ORF">SARC_08369</name>
</gene>
<dbReference type="InterPro" id="IPR041492">
    <property type="entry name" value="HAD_2"/>
</dbReference>
<dbReference type="eggNOG" id="KOG2914">
    <property type="taxonomic scope" value="Eukaryota"/>
</dbReference>
<protein>
    <recommendedName>
        <fullName evidence="7">Pseudouridine-5'-monophosphatase</fullName>
    </recommendedName>
</protein>
<keyword evidence="3" id="KW-0378">Hydrolase</keyword>
<dbReference type="FunFam" id="3.40.50.1000:FF:000055">
    <property type="entry name" value="Haloacid dehalogenase-like hydrolase family protein"/>
    <property type="match status" value="1"/>
</dbReference>
<dbReference type="EMBL" id="KQ242344">
    <property type="protein sequence ID" value="KNC79220.1"/>
    <property type="molecule type" value="Genomic_DNA"/>
</dbReference>
<keyword evidence="6" id="KW-1185">Reference proteome</keyword>
<evidence type="ECO:0000256" key="3">
    <source>
        <dbReference type="ARBA" id="ARBA00022801"/>
    </source>
</evidence>
<dbReference type="GO" id="GO:0046872">
    <property type="term" value="F:metal ion binding"/>
    <property type="evidence" value="ECO:0007669"/>
    <property type="project" value="UniProtKB-KW"/>
</dbReference>
<sequence>DTERIYSEVTQDIASPYGKQYTWEIKQKVMGLPGAKAAEIIVSELELPISPSVYLERREKMQLERFADCNKLPGVDRFIKHLHSHNVPICIATSSGSPQFAVKTTRHGDMVELMHHVVKGDDPEVKNGKPNPDIFQVAASRFVTPAQSPSNCLVFEDSKAGVQAALAANMHVVWIPDTRADRKGTEESTLITLSSMEQFQPELYGLPPYDV</sequence>
<keyword evidence="2" id="KW-0479">Metal-binding</keyword>
<feature type="non-terminal residue" evidence="5">
    <location>
        <position position="1"/>
    </location>
</feature>
<evidence type="ECO:0000256" key="2">
    <source>
        <dbReference type="ARBA" id="ARBA00022723"/>
    </source>
</evidence>
<evidence type="ECO:0008006" key="7">
    <source>
        <dbReference type="Google" id="ProtNLM"/>
    </source>
</evidence>
<dbReference type="STRING" id="667725.A0A0L0FR26"/>
<dbReference type="InterPro" id="IPR023198">
    <property type="entry name" value="PGP-like_dom2"/>
</dbReference>
<accession>A0A0L0FR26</accession>
<dbReference type="PANTHER" id="PTHR18901:SF38">
    <property type="entry name" value="PSEUDOURIDINE-5'-PHOSPHATASE"/>
    <property type="match status" value="1"/>
</dbReference>
<name>A0A0L0FR26_9EUKA</name>
<proteinExistence type="predicted"/>
<dbReference type="InterPro" id="IPR036412">
    <property type="entry name" value="HAD-like_sf"/>
</dbReference>
<dbReference type="OrthoDB" id="40579at2759"/>
<evidence type="ECO:0000256" key="1">
    <source>
        <dbReference type="ARBA" id="ARBA00001946"/>
    </source>
</evidence>
<dbReference type="SUPFAM" id="SSF56784">
    <property type="entry name" value="HAD-like"/>
    <property type="match status" value="1"/>
</dbReference>